<dbReference type="OrthoDB" id="9782846at2"/>
<proteinExistence type="predicted"/>
<reference evidence="7 8" key="1">
    <citation type="submission" date="2019-05" db="EMBL/GenBank/DDBJ databases">
        <title>We sequenced the genome of Paenibacillus hemerocallicola KCTC 33185 for further insight into its adaptation and study the phylogeny of Paenibacillus.</title>
        <authorList>
            <person name="Narsing Rao M.P."/>
        </authorList>
    </citation>
    <scope>NUCLEOTIDE SEQUENCE [LARGE SCALE GENOMIC DNA]</scope>
    <source>
        <strain evidence="7 8">KCTC 33185</strain>
    </source>
</reference>
<protein>
    <submittedName>
        <fullName evidence="7">Extracellular solute-binding protein</fullName>
    </submittedName>
</protein>
<evidence type="ECO:0000256" key="1">
    <source>
        <dbReference type="ARBA" id="ARBA00022475"/>
    </source>
</evidence>
<dbReference type="PANTHER" id="PTHR43649:SF33">
    <property type="entry name" value="POLYGALACTURONAN_RHAMNOGALACTURONAN-BINDING PROTEIN YTCQ"/>
    <property type="match status" value="1"/>
</dbReference>
<organism evidence="7 8">
    <name type="scientific">Paenibacillus hemerocallicola</name>
    <dbReference type="NCBI Taxonomy" id="1172614"/>
    <lineage>
        <taxon>Bacteria</taxon>
        <taxon>Bacillati</taxon>
        <taxon>Bacillota</taxon>
        <taxon>Bacilli</taxon>
        <taxon>Bacillales</taxon>
        <taxon>Paenibacillaceae</taxon>
        <taxon>Paenibacillus</taxon>
    </lineage>
</organism>
<accession>A0A5C4SXK6</accession>
<evidence type="ECO:0000313" key="8">
    <source>
        <dbReference type="Proteomes" id="UP000307943"/>
    </source>
</evidence>
<dbReference type="EMBL" id="VDCQ01000083">
    <property type="protein sequence ID" value="TNJ60501.1"/>
    <property type="molecule type" value="Genomic_DNA"/>
</dbReference>
<evidence type="ECO:0000256" key="5">
    <source>
        <dbReference type="ARBA" id="ARBA00023288"/>
    </source>
</evidence>
<keyword evidence="1" id="KW-1003">Cell membrane</keyword>
<dbReference type="Gene3D" id="3.40.190.10">
    <property type="entry name" value="Periplasmic binding protein-like II"/>
    <property type="match status" value="1"/>
</dbReference>
<dbReference type="Proteomes" id="UP000307943">
    <property type="component" value="Unassembled WGS sequence"/>
</dbReference>
<feature type="region of interest" description="Disordered" evidence="6">
    <location>
        <begin position="61"/>
        <end position="80"/>
    </location>
</feature>
<keyword evidence="3" id="KW-0472">Membrane</keyword>
<evidence type="ECO:0000256" key="6">
    <source>
        <dbReference type="SAM" id="MobiDB-lite"/>
    </source>
</evidence>
<dbReference type="AlphaFoldDB" id="A0A5C4SXK6"/>
<dbReference type="InterPro" id="IPR050490">
    <property type="entry name" value="Bact_solute-bd_prot1"/>
</dbReference>
<sequence>MKTISGSAVQEAKRRIAPIRPESTSFFHRSGGVVLQKRKLTVTLSLALALALTASACGKSGTTANENAGETPKDTTKKSAANEPAELTFFTMGGESQDSFNDRYGNAIRKQFPNYTIKYIRSEKGTTLPELIASGTKIDIYYDSIGNFSDGLLGYQMQYDMSDLIKKTGIDLAKFEPTLIDAMRDISGGKMYGLPVYNTNLILFYNKAVFDKFGVAYPKDGMTWDETLELAKKLNRKDGDKQYLGLSVSPTHMLRMNQFSLPYVDSKTSKPVLDSEKWRKLYQTTMIDPAQDQGYKDRITELKNALPYRDALLKDQTLGMFVFLSAMPFTVAEEITPLNWDMVSLPTFKELPGVGSQAYPTYFSITSMAGNKDAAIEVMKFLTSAEYQTDLSKKGTMPVLKDEAIIKAFGQDTKFKGKNFQAAFYNKFAPISYKSIYDVTVEKSYVKQIGLMAKGEIDINTAFRTAIEEAEKGIADVKARSGAK</sequence>
<dbReference type="InterPro" id="IPR006059">
    <property type="entry name" value="SBP"/>
</dbReference>
<dbReference type="SUPFAM" id="SSF53850">
    <property type="entry name" value="Periplasmic binding protein-like II"/>
    <property type="match status" value="1"/>
</dbReference>
<evidence type="ECO:0000256" key="3">
    <source>
        <dbReference type="ARBA" id="ARBA00023136"/>
    </source>
</evidence>
<evidence type="ECO:0000256" key="4">
    <source>
        <dbReference type="ARBA" id="ARBA00023139"/>
    </source>
</evidence>
<keyword evidence="2" id="KW-0732">Signal</keyword>
<comment type="caution">
    <text evidence="7">The sequence shown here is derived from an EMBL/GenBank/DDBJ whole genome shotgun (WGS) entry which is preliminary data.</text>
</comment>
<name>A0A5C4SXK6_9BACL</name>
<keyword evidence="5" id="KW-0449">Lipoprotein</keyword>
<keyword evidence="8" id="KW-1185">Reference proteome</keyword>
<evidence type="ECO:0000256" key="2">
    <source>
        <dbReference type="ARBA" id="ARBA00022729"/>
    </source>
</evidence>
<keyword evidence="4" id="KW-0564">Palmitate</keyword>
<gene>
    <name evidence="7" type="ORF">FE784_35965</name>
</gene>
<evidence type="ECO:0000313" key="7">
    <source>
        <dbReference type="EMBL" id="TNJ60501.1"/>
    </source>
</evidence>
<dbReference type="PANTHER" id="PTHR43649">
    <property type="entry name" value="ARABINOSE-BINDING PROTEIN-RELATED"/>
    <property type="match status" value="1"/>
</dbReference>
<dbReference type="Pfam" id="PF01547">
    <property type="entry name" value="SBP_bac_1"/>
    <property type="match status" value="1"/>
</dbReference>